<dbReference type="Pfam" id="PF12660">
    <property type="entry name" value="zf-TFIIIC"/>
    <property type="match status" value="1"/>
</dbReference>
<proteinExistence type="predicted"/>
<sequence length="686" mass="74558">MDRSQIPALQTLNLRPRPLNTHAIAASCDAELAVAAEDCIHVFLPSYPSPGRGGGVPRPQFSLTIRISSKIRPCNDLNRQLFAFQGRKMPSREVPEAIGGVGPVTGRGAGMSQVVRVEWSPSGLGSNLRPVLLALLTTGCVVAFGEDVNQEEEAAELGLTNRSVRMWKILWGLGGMLPIPDPEESKGYRFMGERITSFSWAKEVAPGRALLAYKTEAGDVVIMSVQFGAKSVPAEKGALAEGWEIQEVARFIGSDPHPELDDATDPDFVPSGTSFGVKWSQWVTQGTTRTATLAYMSQNYVGFRRVTITADWVRGEQPHVEVEGSDTISTCLFLSSDAFVEFEDAIWTDENGECSARGYIGTPAELKPFEISLTGPIEAPLEQHSTNECSTSYAPEEEPSNPIAGIVLHPPPSDSKPPLPLYTIARLSATGTNQDWYETNLPHEKPKIPSWAERIRKNTTILVPRATVMGGLEAESDSDDMEDEVEGEEKTEALEHPYRFRIWGIAAFPGNSSTVVVISKHSSLYPHRQGICSVWFGREDVSDAQRAVELTTEGRMWEWMHANGPAVPGVTTQDMIKTEFDDTSSGSELKALFASVLSKQLCVFCDGQLETVGDSAWCENGHSWAACVATGLAIMEPGISRVCAVCGKRHLRRSQLEALAREHLGPAVSVPKAGEACEACGGKFVV</sequence>
<dbReference type="Proteomes" id="UP001175261">
    <property type="component" value="Unassembled WGS sequence"/>
</dbReference>
<dbReference type="AlphaFoldDB" id="A0AA39LBR9"/>
<dbReference type="EMBL" id="JAPDFR010000001">
    <property type="protein sequence ID" value="KAK0391204.1"/>
    <property type="molecule type" value="Genomic_DNA"/>
</dbReference>
<feature type="domain" description="Transcription factor IIIC putative zinc-finger" evidence="2">
    <location>
        <begin position="600"/>
        <end position="684"/>
    </location>
</feature>
<dbReference type="InterPro" id="IPR044230">
    <property type="entry name" value="GTF3C4"/>
</dbReference>
<dbReference type="PANTHER" id="PTHR15496">
    <property type="entry name" value="GENERAL TRANSCRIPTION FACTOR 3C POLYPEPTIDE 4 FAMILY"/>
    <property type="match status" value="1"/>
</dbReference>
<accession>A0AA39LBR9</accession>
<keyword evidence="4" id="KW-1185">Reference proteome</keyword>
<dbReference type="InterPro" id="IPR024761">
    <property type="entry name" value="TFIIIC_delta_N"/>
</dbReference>
<dbReference type="GO" id="GO:0004402">
    <property type="term" value="F:histone acetyltransferase activity"/>
    <property type="evidence" value="ECO:0007669"/>
    <property type="project" value="InterPro"/>
</dbReference>
<evidence type="ECO:0000259" key="1">
    <source>
        <dbReference type="Pfam" id="PF12657"/>
    </source>
</evidence>
<organism evidence="3 4">
    <name type="scientific">Sarocladium strictum</name>
    <name type="common">Black bundle disease fungus</name>
    <name type="synonym">Acremonium strictum</name>
    <dbReference type="NCBI Taxonomy" id="5046"/>
    <lineage>
        <taxon>Eukaryota</taxon>
        <taxon>Fungi</taxon>
        <taxon>Dikarya</taxon>
        <taxon>Ascomycota</taxon>
        <taxon>Pezizomycotina</taxon>
        <taxon>Sordariomycetes</taxon>
        <taxon>Hypocreomycetidae</taxon>
        <taxon>Hypocreales</taxon>
        <taxon>Sarocladiaceae</taxon>
        <taxon>Sarocladium</taxon>
    </lineage>
</organism>
<name>A0AA39LBR9_SARSR</name>
<reference evidence="3" key="1">
    <citation type="submission" date="2022-10" db="EMBL/GenBank/DDBJ databases">
        <title>Determination and structural analysis of whole genome sequence of Sarocladium strictum F4-1.</title>
        <authorList>
            <person name="Hu L."/>
            <person name="Jiang Y."/>
        </authorList>
    </citation>
    <scope>NUCLEOTIDE SEQUENCE</scope>
    <source>
        <strain evidence="3">F4-1</strain>
    </source>
</reference>
<dbReference type="GO" id="GO:0006384">
    <property type="term" value="P:transcription initiation at RNA polymerase III promoter"/>
    <property type="evidence" value="ECO:0007669"/>
    <property type="project" value="InterPro"/>
</dbReference>
<comment type="caution">
    <text evidence="3">The sequence shown here is derived from an EMBL/GenBank/DDBJ whole genome shotgun (WGS) entry which is preliminary data.</text>
</comment>
<dbReference type="InterPro" id="IPR024764">
    <property type="entry name" value="TFIIIC_Znf"/>
</dbReference>
<protein>
    <submittedName>
        <fullName evidence="3">Uncharacterized protein</fullName>
    </submittedName>
</protein>
<dbReference type="PANTHER" id="PTHR15496:SF2">
    <property type="entry name" value="GENERAL TRANSCRIPTION FACTOR 3C POLYPEPTIDE 4"/>
    <property type="match status" value="1"/>
</dbReference>
<evidence type="ECO:0000313" key="3">
    <source>
        <dbReference type="EMBL" id="KAK0391204.1"/>
    </source>
</evidence>
<feature type="domain" description="Transcription factor IIIC 90kDa subunit N-terminal" evidence="1">
    <location>
        <begin position="27"/>
        <end position="523"/>
    </location>
</feature>
<dbReference type="Pfam" id="PF12657">
    <property type="entry name" value="TFIIIC_delta"/>
    <property type="match status" value="1"/>
</dbReference>
<evidence type="ECO:0000313" key="4">
    <source>
        <dbReference type="Proteomes" id="UP001175261"/>
    </source>
</evidence>
<dbReference type="GO" id="GO:0000127">
    <property type="term" value="C:transcription factor TFIIIC complex"/>
    <property type="evidence" value="ECO:0007669"/>
    <property type="project" value="InterPro"/>
</dbReference>
<gene>
    <name evidence="3" type="ORF">NLU13_0705</name>
</gene>
<dbReference type="PROSITE" id="PS51257">
    <property type="entry name" value="PROKAR_LIPOPROTEIN"/>
    <property type="match status" value="1"/>
</dbReference>
<evidence type="ECO:0000259" key="2">
    <source>
        <dbReference type="Pfam" id="PF12660"/>
    </source>
</evidence>